<feature type="transmembrane region" description="Helical" evidence="1">
    <location>
        <begin position="59"/>
        <end position="82"/>
    </location>
</feature>
<evidence type="ECO:0000313" key="2">
    <source>
        <dbReference type="EMBL" id="SHL66374.1"/>
    </source>
</evidence>
<sequence>MVDRVPRNTSELGPKRGRFLTFLFPDRLSPCILIMIKIYPDKGECKMSFMRNALSKSSVSALALSAGFAVVGATASALTITIDDLSTAGVDLTINDGDIGLDLDGVVNGIIISGLHTVGGYTISGLNAASTDALGESELTQTSLDVAGGSTGGLRVITSSVFSAGANSPDASNLSFSLGGSELNSTVSGFGSAGGTPTATLSFSPGADGTDSFSADTSTSAVLSDPFTMYSQIDIGSVKAGHQTSLTATVIAAVPLPAAGFLLFGALGGLAAMRRRRKPA</sequence>
<dbReference type="EMBL" id="FRBN01000025">
    <property type="protein sequence ID" value="SHL66374.1"/>
    <property type="molecule type" value="Genomic_DNA"/>
</dbReference>
<keyword evidence="3" id="KW-1185">Reference proteome</keyword>
<protein>
    <submittedName>
        <fullName evidence="2">VPLPA-CTERM protein sorting domain-containing protein</fullName>
    </submittedName>
</protein>
<keyword evidence="1" id="KW-0472">Membrane</keyword>
<evidence type="ECO:0000313" key="3">
    <source>
        <dbReference type="Proteomes" id="UP000184191"/>
    </source>
</evidence>
<accession>A0A1M7CGR5</accession>
<evidence type="ECO:0000256" key="1">
    <source>
        <dbReference type="SAM" id="Phobius"/>
    </source>
</evidence>
<keyword evidence="1" id="KW-0812">Transmembrane</keyword>
<name>A0A1M7CGR5_9RHOB</name>
<dbReference type="InterPro" id="IPR022472">
    <property type="entry name" value="VPLPA-CTERM"/>
</dbReference>
<dbReference type="NCBIfam" id="TIGR03370">
    <property type="entry name" value="VPLPA-CTERM"/>
    <property type="match status" value="1"/>
</dbReference>
<dbReference type="Proteomes" id="UP000184191">
    <property type="component" value="Unassembled WGS sequence"/>
</dbReference>
<keyword evidence="1" id="KW-1133">Transmembrane helix</keyword>
<feature type="transmembrane region" description="Helical" evidence="1">
    <location>
        <begin position="250"/>
        <end position="273"/>
    </location>
</feature>
<organism evidence="2 3">
    <name type="scientific">Roseovarius marisflavi</name>
    <dbReference type="NCBI Taxonomy" id="1054996"/>
    <lineage>
        <taxon>Bacteria</taxon>
        <taxon>Pseudomonadati</taxon>
        <taxon>Pseudomonadota</taxon>
        <taxon>Alphaproteobacteria</taxon>
        <taxon>Rhodobacterales</taxon>
        <taxon>Roseobacteraceae</taxon>
        <taxon>Roseovarius</taxon>
    </lineage>
</organism>
<dbReference type="AlphaFoldDB" id="A0A1M7CGR5"/>
<dbReference type="RefSeq" id="WP_084732923.1">
    <property type="nucleotide sequence ID" value="NZ_FRBN01000025.1"/>
</dbReference>
<reference evidence="3" key="1">
    <citation type="submission" date="2016-11" db="EMBL/GenBank/DDBJ databases">
        <authorList>
            <person name="Varghese N."/>
            <person name="Submissions S."/>
        </authorList>
    </citation>
    <scope>NUCLEOTIDE SEQUENCE [LARGE SCALE GENOMIC DNA]</scope>
    <source>
        <strain evidence="3">DSM 29327</strain>
    </source>
</reference>
<gene>
    <name evidence="2" type="ORF">SAMN05444414_12526</name>
</gene>
<proteinExistence type="predicted"/>